<evidence type="ECO:0000256" key="5">
    <source>
        <dbReference type="ARBA" id="ARBA00023136"/>
    </source>
</evidence>
<dbReference type="AlphaFoldDB" id="A0A2T1KAE1"/>
<evidence type="ECO:0000313" key="8">
    <source>
        <dbReference type="Proteomes" id="UP000238385"/>
    </source>
</evidence>
<feature type="transmembrane region" description="Helical" evidence="6">
    <location>
        <begin position="9"/>
        <end position="27"/>
    </location>
</feature>
<dbReference type="PANTHER" id="PTHR40277">
    <property type="entry name" value="BLL5419 PROTEIN"/>
    <property type="match status" value="1"/>
</dbReference>
<keyword evidence="5 6" id="KW-0472">Membrane</keyword>
<feature type="transmembrane region" description="Helical" evidence="6">
    <location>
        <begin position="251"/>
        <end position="274"/>
    </location>
</feature>
<evidence type="ECO:0000256" key="4">
    <source>
        <dbReference type="ARBA" id="ARBA00022989"/>
    </source>
</evidence>
<evidence type="ECO:0000313" key="7">
    <source>
        <dbReference type="EMBL" id="PSF06998.1"/>
    </source>
</evidence>
<feature type="transmembrane region" description="Helical" evidence="6">
    <location>
        <begin position="294"/>
        <end position="316"/>
    </location>
</feature>
<sequence length="319" mass="34416">MHHRAWPKLLLRWLATFIVLGLVFAFIDLSALVSRLAIVPVYFVVLALGITVVQVILSAWRWRYTASRLGVGIPMPFAIREYYLASFLNQVLPGGVMGDVNRAWRHSKIHTAGKSEPSARLAAIHAVALERLSGQLVLILVVLLVMAGLWTSGQFNVHGMPAELSLSAGYWLLAPLLLGSIGWLLFVRGKVATMVRYVRHLRADLYRAFAGWKIAGVQLATSLSVLVSYLFVFMVIAAGMGLAVDVVSLALITALCLVLLLAMVVPVTVSGWGVREGTAALLWPAAGLPAEQGVALSIGYGALIFLGSLPGALMLLRKS</sequence>
<comment type="caution">
    <text evidence="7">The sequence shown here is derived from an EMBL/GenBank/DDBJ whole genome shotgun (WGS) entry which is preliminary data.</text>
</comment>
<keyword evidence="3 6" id="KW-0812">Transmembrane</keyword>
<gene>
    <name evidence="7" type="ORF">C7H08_15505</name>
</gene>
<evidence type="ECO:0000256" key="2">
    <source>
        <dbReference type="ARBA" id="ARBA00022475"/>
    </source>
</evidence>
<dbReference type="Proteomes" id="UP000238385">
    <property type="component" value="Unassembled WGS sequence"/>
</dbReference>
<keyword evidence="4 6" id="KW-1133">Transmembrane helix</keyword>
<proteinExistence type="predicted"/>
<dbReference type="OrthoDB" id="9126302at2"/>
<dbReference type="InterPro" id="IPR022791">
    <property type="entry name" value="L-PG_synthase/AglD"/>
</dbReference>
<evidence type="ECO:0000256" key="1">
    <source>
        <dbReference type="ARBA" id="ARBA00004651"/>
    </source>
</evidence>
<dbReference type="GO" id="GO:0005886">
    <property type="term" value="C:plasma membrane"/>
    <property type="evidence" value="ECO:0007669"/>
    <property type="project" value="UniProtKB-SubCell"/>
</dbReference>
<organism evidence="7 8">
    <name type="scientific">Marinobacter halophilus</name>
    <dbReference type="NCBI Taxonomy" id="1323740"/>
    <lineage>
        <taxon>Bacteria</taxon>
        <taxon>Pseudomonadati</taxon>
        <taxon>Pseudomonadota</taxon>
        <taxon>Gammaproteobacteria</taxon>
        <taxon>Pseudomonadales</taxon>
        <taxon>Marinobacteraceae</taxon>
        <taxon>Marinobacter</taxon>
    </lineage>
</organism>
<feature type="transmembrane region" description="Helical" evidence="6">
    <location>
        <begin position="132"/>
        <end position="150"/>
    </location>
</feature>
<reference evidence="7 8" key="1">
    <citation type="submission" date="2018-03" db="EMBL/GenBank/DDBJ databases">
        <title>Marinobacter brunus sp. nov., a marine bacterium of Gamma-proteobacteria isolated from the surface seawater of the South China Sea.</title>
        <authorList>
            <person name="Cheng H."/>
            <person name="Wu Y.-H."/>
            <person name="Xamxidin M."/>
            <person name="Xu X.-W."/>
        </authorList>
    </citation>
    <scope>NUCLEOTIDE SEQUENCE [LARGE SCALE GENOMIC DNA]</scope>
    <source>
        <strain evidence="7 8">JCM 30472</strain>
    </source>
</reference>
<feature type="transmembrane region" description="Helical" evidence="6">
    <location>
        <begin position="170"/>
        <end position="191"/>
    </location>
</feature>
<protein>
    <submittedName>
        <fullName evidence="7">Lysylphosphatidylglycerol synthetase family protein</fullName>
    </submittedName>
</protein>
<dbReference type="PANTHER" id="PTHR40277:SF1">
    <property type="entry name" value="BLL5419 PROTEIN"/>
    <property type="match status" value="1"/>
</dbReference>
<evidence type="ECO:0000256" key="3">
    <source>
        <dbReference type="ARBA" id="ARBA00022692"/>
    </source>
</evidence>
<dbReference type="EMBL" id="PXNN01000017">
    <property type="protein sequence ID" value="PSF06998.1"/>
    <property type="molecule type" value="Genomic_DNA"/>
</dbReference>
<dbReference type="Pfam" id="PF03706">
    <property type="entry name" value="LPG_synthase_TM"/>
    <property type="match status" value="1"/>
</dbReference>
<evidence type="ECO:0000256" key="6">
    <source>
        <dbReference type="SAM" id="Phobius"/>
    </source>
</evidence>
<feature type="transmembrane region" description="Helical" evidence="6">
    <location>
        <begin position="39"/>
        <end position="60"/>
    </location>
</feature>
<name>A0A2T1KAE1_9GAMM</name>
<keyword evidence="2" id="KW-1003">Cell membrane</keyword>
<comment type="subcellular location">
    <subcellularLocation>
        <location evidence="1">Cell membrane</location>
        <topology evidence="1">Multi-pass membrane protein</topology>
    </subcellularLocation>
</comment>
<accession>A0A2T1KAE1</accession>
<keyword evidence="8" id="KW-1185">Reference proteome</keyword>